<name>A0A379B5Y5_9PAST</name>
<dbReference type="EMBL" id="UGSS01000002">
    <property type="protein sequence ID" value="SUB34035.1"/>
    <property type="molecule type" value="Genomic_DNA"/>
</dbReference>
<gene>
    <name evidence="3" type="ORF">NCTC10699_01682</name>
</gene>
<evidence type="ECO:0000313" key="3">
    <source>
        <dbReference type="EMBL" id="SUB34035.1"/>
    </source>
</evidence>
<feature type="domain" description="Endonuclease/exonuclease/phosphatase" evidence="2">
    <location>
        <begin position="74"/>
        <end position="278"/>
    </location>
</feature>
<evidence type="ECO:0000313" key="4">
    <source>
        <dbReference type="Proteomes" id="UP000254280"/>
    </source>
</evidence>
<dbReference type="Pfam" id="PF03372">
    <property type="entry name" value="Exo_endo_phos"/>
    <property type="match status" value="1"/>
</dbReference>
<dbReference type="InterPro" id="IPR005135">
    <property type="entry name" value="Endo/exonuclease/phosphatase"/>
</dbReference>
<keyword evidence="4" id="KW-1185">Reference proteome</keyword>
<protein>
    <submittedName>
        <fullName evidence="3">Uncharacterized protein conserved in bacteria</fullName>
    </submittedName>
</protein>
<keyword evidence="1" id="KW-0472">Membrane</keyword>
<keyword evidence="1" id="KW-0812">Transmembrane</keyword>
<sequence length="290" mass="33277">MCKKKNFWVVILLVLGGISAYLMYALEIYPSPKSQLYASQSIEFREKKVNDYVQCFSALQPVAPIQQRRFKFLVWNMHKGADLGWQTALANFSVQRDFLLLQEATSMPALYALNSAQFPTALYTSAFEYLRQQSGVALFSRFMPQQYCAGAAVEPWIQIPKVANAMHFPLANQQSLLLVNVHLVNFELNPTHYAQQLQAMMNLIDRHRGPIILAGDFNAWNGWRSQVIAKLVQQYQLQEVHFQPDERLRFLGYPLDFVFVRGLKVWQATTLKTESSDHNPLLLDVGLDVE</sequence>
<evidence type="ECO:0000259" key="2">
    <source>
        <dbReference type="Pfam" id="PF03372"/>
    </source>
</evidence>
<dbReference type="SUPFAM" id="SSF56219">
    <property type="entry name" value="DNase I-like"/>
    <property type="match status" value="1"/>
</dbReference>
<organism evidence="3 4">
    <name type="scientific">[Pasteurella] mairii</name>
    <dbReference type="NCBI Taxonomy" id="757"/>
    <lineage>
        <taxon>Bacteria</taxon>
        <taxon>Pseudomonadati</taxon>
        <taxon>Pseudomonadota</taxon>
        <taxon>Gammaproteobacteria</taxon>
        <taxon>Pasteurellales</taxon>
        <taxon>Pasteurellaceae</taxon>
    </lineage>
</organism>
<dbReference type="AlphaFoldDB" id="A0A379B5Y5"/>
<evidence type="ECO:0000256" key="1">
    <source>
        <dbReference type="SAM" id="Phobius"/>
    </source>
</evidence>
<dbReference type="NCBIfam" id="NF003842">
    <property type="entry name" value="PRK05421.1-4"/>
    <property type="match status" value="1"/>
</dbReference>
<dbReference type="OrthoDB" id="9793162at2"/>
<dbReference type="NCBIfam" id="NF003840">
    <property type="entry name" value="PRK05421.1-2"/>
    <property type="match status" value="1"/>
</dbReference>
<feature type="transmembrane region" description="Helical" evidence="1">
    <location>
        <begin position="7"/>
        <end position="26"/>
    </location>
</feature>
<proteinExistence type="predicted"/>
<accession>A0A379B5Y5</accession>
<keyword evidence="1" id="KW-1133">Transmembrane helix</keyword>
<reference evidence="3 4" key="1">
    <citation type="submission" date="2018-06" db="EMBL/GenBank/DDBJ databases">
        <authorList>
            <consortium name="Pathogen Informatics"/>
            <person name="Doyle S."/>
        </authorList>
    </citation>
    <scope>NUCLEOTIDE SEQUENCE [LARGE SCALE GENOMIC DNA]</scope>
    <source>
        <strain evidence="3 4">NCTC10699</strain>
    </source>
</reference>
<dbReference type="Gene3D" id="3.60.10.10">
    <property type="entry name" value="Endonuclease/exonuclease/phosphatase"/>
    <property type="match status" value="1"/>
</dbReference>
<dbReference type="InterPro" id="IPR036691">
    <property type="entry name" value="Endo/exonu/phosph_ase_sf"/>
</dbReference>
<dbReference type="Proteomes" id="UP000254280">
    <property type="component" value="Unassembled WGS sequence"/>
</dbReference>
<dbReference type="GO" id="GO:0003824">
    <property type="term" value="F:catalytic activity"/>
    <property type="evidence" value="ECO:0007669"/>
    <property type="project" value="InterPro"/>
</dbReference>